<accession>A0A9W2Z7D9</accession>
<evidence type="ECO:0000256" key="2">
    <source>
        <dbReference type="SAM" id="Phobius"/>
    </source>
</evidence>
<keyword evidence="2" id="KW-1133">Transmembrane helix</keyword>
<gene>
    <name evidence="4" type="primary">LOC106051299</name>
</gene>
<keyword evidence="3" id="KW-1185">Reference proteome</keyword>
<dbReference type="AlphaFoldDB" id="A0A9W2Z7D9"/>
<proteinExistence type="predicted"/>
<feature type="region of interest" description="Disordered" evidence="1">
    <location>
        <begin position="236"/>
        <end position="264"/>
    </location>
</feature>
<evidence type="ECO:0000313" key="4">
    <source>
        <dbReference type="RefSeq" id="XP_055870841.1"/>
    </source>
</evidence>
<organism evidence="3 4">
    <name type="scientific">Biomphalaria glabrata</name>
    <name type="common">Bloodfluke planorb</name>
    <name type="synonym">Freshwater snail</name>
    <dbReference type="NCBI Taxonomy" id="6526"/>
    <lineage>
        <taxon>Eukaryota</taxon>
        <taxon>Metazoa</taxon>
        <taxon>Spiralia</taxon>
        <taxon>Lophotrochozoa</taxon>
        <taxon>Mollusca</taxon>
        <taxon>Gastropoda</taxon>
        <taxon>Heterobranchia</taxon>
        <taxon>Euthyneura</taxon>
        <taxon>Panpulmonata</taxon>
        <taxon>Hygrophila</taxon>
        <taxon>Lymnaeoidea</taxon>
        <taxon>Planorbidae</taxon>
        <taxon>Biomphalaria</taxon>
    </lineage>
</organism>
<dbReference type="InterPro" id="IPR052108">
    <property type="entry name" value="MEGF/SIB"/>
</dbReference>
<keyword evidence="2" id="KW-0812">Transmembrane</keyword>
<sequence length="654" mass="72803">MFLPFDVLQHFAQSLMMILTLFTHHVFINVFNILLLSTDVQAEKQCYSKSQCADNCEPGFFGFMCQYVDFGYHSNSSQTGLFDGDDDTCATINMGVIMVTFSETHLVKFLRVNYFKKEKELNDFMMLEMHNADHEDIVDCNVALSVARYPNEFDVYCGEGGPVTSMEITMLDTATICSIYVSPGRLILESIVVPLPQIRVETTPAPAWSSTSTKSNHNTTPTRAALELTSEAKLHSTSEASSSFPSTWTPETSSPREDTTGVDVSEVHSGQLQWDVTTSEIIANKTIMKSTNQTKQRREVDSKCIPFNESTQQYFQLILPYSVVITEIILWGLNKNLGAGETRYFYVSTFDVSRTQVSKEIRFTNVSIFSKTIHYANWTNTPISMVQFHGGLVLTNHVDELCGVKIIGDCSNGFYGRRCSIANHFTCFNKGSDIETGVCLSCGQRNVKAECNVGPDEMCGHHKYGSDCNLACFSCMGGQCERHTGRCIGDCSSFVACNSKSKCPLFKFGDECQSECKYCYKGLCDIETGECLKGCSDKRFGSYCEDRCSDRCLEMECDNETFECSKGCVGTYTGGICDQMCSDNCAGEGKCNQQNRSCLEGCLGGYGDSQCIESNRNKSVFLILLLCLVTSLFISIFFFYTGAKEEGLQPIIYE</sequence>
<protein>
    <submittedName>
        <fullName evidence="4">Uncharacterized protein LOC106051299 isoform X1</fullName>
    </submittedName>
</protein>
<dbReference type="Proteomes" id="UP001165740">
    <property type="component" value="Chromosome 16"/>
</dbReference>
<dbReference type="PANTHER" id="PTHR24035:SF109">
    <property type="entry name" value="PROTEIN DRAPER"/>
    <property type="match status" value="1"/>
</dbReference>
<feature type="transmembrane region" description="Helical" evidence="2">
    <location>
        <begin position="12"/>
        <end position="35"/>
    </location>
</feature>
<evidence type="ECO:0000313" key="3">
    <source>
        <dbReference type="Proteomes" id="UP001165740"/>
    </source>
</evidence>
<feature type="compositionally biased region" description="Low complexity" evidence="1">
    <location>
        <begin position="237"/>
        <end position="249"/>
    </location>
</feature>
<dbReference type="RefSeq" id="XP_055870841.1">
    <property type="nucleotide sequence ID" value="XM_056014866.1"/>
</dbReference>
<name>A0A9W2Z7D9_BIOGL</name>
<keyword evidence="2" id="KW-0472">Membrane</keyword>
<dbReference type="PANTHER" id="PTHR24035">
    <property type="entry name" value="MULTIPLE EPIDERMAL GROWTH FACTOR-LIKE DOMAINS PROTEIN"/>
    <property type="match status" value="1"/>
</dbReference>
<dbReference type="GeneID" id="106051299"/>
<feature type="transmembrane region" description="Helical" evidence="2">
    <location>
        <begin position="620"/>
        <end position="640"/>
    </location>
</feature>
<evidence type="ECO:0000256" key="1">
    <source>
        <dbReference type="SAM" id="MobiDB-lite"/>
    </source>
</evidence>
<dbReference type="OrthoDB" id="10278676at2759"/>
<reference evidence="4" key="1">
    <citation type="submission" date="2025-08" db="UniProtKB">
        <authorList>
            <consortium name="RefSeq"/>
        </authorList>
    </citation>
    <scope>IDENTIFICATION</scope>
</reference>